<dbReference type="GO" id="GO:0030170">
    <property type="term" value="F:pyridoxal phosphate binding"/>
    <property type="evidence" value="ECO:0007669"/>
    <property type="project" value="InterPro"/>
</dbReference>
<dbReference type="CDD" id="cd00610">
    <property type="entry name" value="OAT_like"/>
    <property type="match status" value="1"/>
</dbReference>
<evidence type="ECO:0000256" key="1">
    <source>
        <dbReference type="ARBA" id="ARBA00001933"/>
    </source>
</evidence>
<keyword evidence="2 5" id="KW-0032">Aminotransferase</keyword>
<evidence type="ECO:0000313" key="6">
    <source>
        <dbReference type="Proteomes" id="UP000500961"/>
    </source>
</evidence>
<dbReference type="KEGG" id="ttz:FHG85_07710"/>
<dbReference type="PIRSF" id="PIRSF000521">
    <property type="entry name" value="Transaminase_4ab_Lys_Orn"/>
    <property type="match status" value="1"/>
</dbReference>
<reference evidence="5 6" key="1">
    <citation type="submission" date="2019-07" db="EMBL/GenBank/DDBJ databases">
        <title>Thalassofilum flectens gen. nov., sp. nov., a novel moderate thermophilic anaerobe from a shallow sea hot spring in Kunashir Island (Russia), representing a new family in the order Bacteroidales, and proposal of Thalassofilacea fam. nov.</title>
        <authorList>
            <person name="Kochetkova T.V."/>
            <person name="Podosokorskaya O.A."/>
            <person name="Novikov A."/>
            <person name="Elcheninov A.G."/>
            <person name="Toshchakov S.V."/>
            <person name="Kublanov I.V."/>
        </authorList>
    </citation>
    <scope>NUCLEOTIDE SEQUENCE [LARGE SCALE GENOMIC DNA]</scope>
    <source>
        <strain evidence="5 6">38-H</strain>
    </source>
</reference>
<dbReference type="FunFam" id="3.40.640.10:FF:000004">
    <property type="entry name" value="Acetylornithine aminotransferase"/>
    <property type="match status" value="1"/>
</dbReference>
<dbReference type="SUPFAM" id="SSF53383">
    <property type="entry name" value="PLP-dependent transferases"/>
    <property type="match status" value="1"/>
</dbReference>
<evidence type="ECO:0000256" key="4">
    <source>
        <dbReference type="RuleBase" id="RU003560"/>
    </source>
</evidence>
<dbReference type="PANTHER" id="PTHR11986">
    <property type="entry name" value="AMINOTRANSFERASE CLASS III"/>
    <property type="match status" value="1"/>
</dbReference>
<dbReference type="RefSeq" id="WP_173074613.1">
    <property type="nucleotide sequence ID" value="NZ_CP041345.1"/>
</dbReference>
<dbReference type="EMBL" id="CP041345">
    <property type="protein sequence ID" value="QKG80150.1"/>
    <property type="molecule type" value="Genomic_DNA"/>
</dbReference>
<accession>A0A7D3XL40</accession>
<evidence type="ECO:0000256" key="2">
    <source>
        <dbReference type="ARBA" id="ARBA00022576"/>
    </source>
</evidence>
<dbReference type="InterPro" id="IPR005814">
    <property type="entry name" value="Aminotrans_3"/>
</dbReference>
<comment type="cofactor">
    <cofactor evidence="1">
        <name>pyridoxal 5'-phosphate</name>
        <dbReference type="ChEBI" id="CHEBI:597326"/>
    </cofactor>
</comment>
<dbReference type="AlphaFoldDB" id="A0A7D3XL40"/>
<dbReference type="InterPro" id="IPR015421">
    <property type="entry name" value="PyrdxlP-dep_Trfase_major"/>
</dbReference>
<evidence type="ECO:0000313" key="5">
    <source>
        <dbReference type="EMBL" id="QKG80150.1"/>
    </source>
</evidence>
<keyword evidence="3 4" id="KW-0663">Pyridoxal phosphate</keyword>
<keyword evidence="6" id="KW-1185">Reference proteome</keyword>
<dbReference type="Gene3D" id="3.90.1150.10">
    <property type="entry name" value="Aspartate Aminotransferase, domain 1"/>
    <property type="match status" value="1"/>
</dbReference>
<name>A0A7D3XL40_9BACT</name>
<dbReference type="InterPro" id="IPR015424">
    <property type="entry name" value="PyrdxlP-dep_Trfase"/>
</dbReference>
<organism evidence="5 6">
    <name type="scientific">Tenuifilum thalassicum</name>
    <dbReference type="NCBI Taxonomy" id="2590900"/>
    <lineage>
        <taxon>Bacteria</taxon>
        <taxon>Pseudomonadati</taxon>
        <taxon>Bacteroidota</taxon>
        <taxon>Bacteroidia</taxon>
        <taxon>Bacteroidales</taxon>
        <taxon>Tenuifilaceae</taxon>
        <taxon>Tenuifilum</taxon>
    </lineage>
</organism>
<keyword evidence="5" id="KW-0808">Transferase</keyword>
<evidence type="ECO:0000256" key="3">
    <source>
        <dbReference type="ARBA" id="ARBA00022898"/>
    </source>
</evidence>
<protein>
    <submittedName>
        <fullName evidence="5">Aspartate aminotransferase family protein</fullName>
    </submittedName>
</protein>
<dbReference type="Gene3D" id="3.40.640.10">
    <property type="entry name" value="Type I PLP-dependent aspartate aminotransferase-like (Major domain)"/>
    <property type="match status" value="1"/>
</dbReference>
<proteinExistence type="inferred from homology"/>
<dbReference type="Pfam" id="PF00202">
    <property type="entry name" value="Aminotran_3"/>
    <property type="match status" value="1"/>
</dbReference>
<dbReference type="InterPro" id="IPR015422">
    <property type="entry name" value="PyrdxlP-dep_Trfase_small"/>
</dbReference>
<sequence>MNTLRQLFQKHLAQTSDSPLMLEINKAEGVFLFGPNGEEYFDLISGISVSNTGHGNPEIVSAVQKQAADYMHLMVYGEYVQKPQVELSEKLCSILPENLNSVYLVNSGSEAVEGALKLAKRFTGRSEIVAFKNAYHGSTHGALSIMGCEEQKRNFRPLLPDVRFLNFNVEDDLKQITDKTACVIVEPIQAEAGIRIPSLQYVKKLRERCNETGALLIFDEIQTGIGRTGKMFAFEKLGVVPEVLLLAKAFGGGMPLGAFVSSQEIMSVLTNNPILGHITTFGGHPVSCAASLAALNFLSSNKIVDEVDNKGKIIADELAKHPLVKEVRQIGLMIAVELGSFEKVQALIQYGLKHGFIVDWFLFCNTAVRIAPPLIITEEQCRRVAKLITDGLNSIS</sequence>
<gene>
    <name evidence="5" type="ORF">FHG85_07710</name>
</gene>
<dbReference type="Proteomes" id="UP000500961">
    <property type="component" value="Chromosome"/>
</dbReference>
<dbReference type="GO" id="GO:0008483">
    <property type="term" value="F:transaminase activity"/>
    <property type="evidence" value="ECO:0007669"/>
    <property type="project" value="UniProtKB-KW"/>
</dbReference>
<dbReference type="InterPro" id="IPR050103">
    <property type="entry name" value="Class-III_PLP-dep_AT"/>
</dbReference>
<dbReference type="GO" id="GO:0042802">
    <property type="term" value="F:identical protein binding"/>
    <property type="evidence" value="ECO:0007669"/>
    <property type="project" value="TreeGrafter"/>
</dbReference>
<comment type="similarity">
    <text evidence="4">Belongs to the class-III pyridoxal-phosphate-dependent aminotransferase family.</text>
</comment>